<sequence length="130" mass="15094">MFSYILSSVLVMSAWLKIRNECFCKLQGVKHASSAQNGQYECMESFHAEAVSYKFWEIDMRRLFYCGLWRDEYLEQPVLAVATQYGMQLLQLLFIRKRRTDGGKRGRCLCQRKMAAGLECSGSLCDKHTK</sequence>
<dbReference type="Proteomes" id="UP000886520">
    <property type="component" value="Chromosome 11"/>
</dbReference>
<comment type="caution">
    <text evidence="1">The sequence shown here is derived from an EMBL/GenBank/DDBJ whole genome shotgun (WGS) entry which is preliminary data.</text>
</comment>
<name>A0A9D4UU36_ADICA</name>
<organism evidence="1 2">
    <name type="scientific">Adiantum capillus-veneris</name>
    <name type="common">Maidenhair fern</name>
    <dbReference type="NCBI Taxonomy" id="13818"/>
    <lineage>
        <taxon>Eukaryota</taxon>
        <taxon>Viridiplantae</taxon>
        <taxon>Streptophyta</taxon>
        <taxon>Embryophyta</taxon>
        <taxon>Tracheophyta</taxon>
        <taxon>Polypodiopsida</taxon>
        <taxon>Polypodiidae</taxon>
        <taxon>Polypodiales</taxon>
        <taxon>Pteridineae</taxon>
        <taxon>Pteridaceae</taxon>
        <taxon>Vittarioideae</taxon>
        <taxon>Adiantum</taxon>
    </lineage>
</organism>
<accession>A0A9D4UU36</accession>
<proteinExistence type="predicted"/>
<dbReference type="EMBL" id="JABFUD020000011">
    <property type="protein sequence ID" value="KAI5073919.1"/>
    <property type="molecule type" value="Genomic_DNA"/>
</dbReference>
<gene>
    <name evidence="1" type="ORF">GOP47_0011932</name>
</gene>
<evidence type="ECO:0000313" key="1">
    <source>
        <dbReference type="EMBL" id="KAI5073919.1"/>
    </source>
</evidence>
<evidence type="ECO:0000313" key="2">
    <source>
        <dbReference type="Proteomes" id="UP000886520"/>
    </source>
</evidence>
<reference evidence="1" key="1">
    <citation type="submission" date="2021-01" db="EMBL/GenBank/DDBJ databases">
        <title>Adiantum capillus-veneris genome.</title>
        <authorList>
            <person name="Fang Y."/>
            <person name="Liao Q."/>
        </authorList>
    </citation>
    <scope>NUCLEOTIDE SEQUENCE</scope>
    <source>
        <strain evidence="1">H3</strain>
        <tissue evidence="1">Leaf</tissue>
    </source>
</reference>
<keyword evidence="2" id="KW-1185">Reference proteome</keyword>
<protein>
    <submittedName>
        <fullName evidence="1">Uncharacterized protein</fullName>
    </submittedName>
</protein>
<dbReference type="AlphaFoldDB" id="A0A9D4UU36"/>